<comment type="caution">
    <text evidence="1">The sequence shown here is derived from an EMBL/GenBank/DDBJ whole genome shotgun (WGS) entry which is preliminary data.</text>
</comment>
<dbReference type="AlphaFoldDB" id="A0A645CNB5"/>
<organism evidence="1">
    <name type="scientific">bioreactor metagenome</name>
    <dbReference type="NCBI Taxonomy" id="1076179"/>
    <lineage>
        <taxon>unclassified sequences</taxon>
        <taxon>metagenomes</taxon>
        <taxon>ecological metagenomes</taxon>
    </lineage>
</organism>
<accession>A0A645CNB5</accession>
<dbReference type="EMBL" id="VSSQ01028620">
    <property type="protein sequence ID" value="MPM78407.1"/>
    <property type="molecule type" value="Genomic_DNA"/>
</dbReference>
<sequence length="126" mass="14891">MSFRQVHPALFRMSNRKIGIQISVRLLRALNQSNQFFRFFPQTVAFADFNAKSNCFQPFIRVGILENRTGMFPLQFTRRNPEILNAAGRLLIGQPSVQRFRLVRVRDRNMPAQCFPLKRQDRIRDH</sequence>
<reference evidence="1" key="1">
    <citation type="submission" date="2019-08" db="EMBL/GenBank/DDBJ databases">
        <authorList>
            <person name="Kucharzyk K."/>
            <person name="Murdoch R.W."/>
            <person name="Higgins S."/>
            <person name="Loffler F."/>
        </authorList>
    </citation>
    <scope>NUCLEOTIDE SEQUENCE</scope>
</reference>
<evidence type="ECO:0000313" key="1">
    <source>
        <dbReference type="EMBL" id="MPM78407.1"/>
    </source>
</evidence>
<protein>
    <submittedName>
        <fullName evidence="1">Uncharacterized protein</fullName>
    </submittedName>
</protein>
<name>A0A645CNB5_9ZZZZ</name>
<proteinExistence type="predicted"/>
<gene>
    <name evidence="1" type="ORF">SDC9_125418</name>
</gene>